<feature type="domain" description="Purple acid phosphatase N-terminal" evidence="4">
    <location>
        <begin position="8"/>
        <end position="42"/>
    </location>
</feature>
<dbReference type="Pfam" id="PF00149">
    <property type="entry name" value="Metallophos"/>
    <property type="match status" value="1"/>
</dbReference>
<dbReference type="InterPro" id="IPR008963">
    <property type="entry name" value="Purple_acid_Pase-like_N"/>
</dbReference>
<dbReference type="InterPro" id="IPR004843">
    <property type="entry name" value="Calcineurin-like_PHP"/>
</dbReference>
<dbReference type="InterPro" id="IPR029052">
    <property type="entry name" value="Metallo-depent_PP-like"/>
</dbReference>
<feature type="non-terminal residue" evidence="5">
    <location>
        <position position="1"/>
    </location>
</feature>
<comment type="caution">
    <text evidence="5">The sequence shown here is derived from an EMBL/GenBank/DDBJ whole genome shotgun (WGS) entry which is preliminary data.</text>
</comment>
<gene>
    <name evidence="5" type="ORF">KXQ929_LOCUS51504</name>
</gene>
<comment type="similarity">
    <text evidence="2">Belongs to the metallophosphoesterase superfamily. Purple acid phosphatase family.</text>
</comment>
<evidence type="ECO:0000256" key="1">
    <source>
        <dbReference type="ARBA" id="ARBA00022729"/>
    </source>
</evidence>
<accession>A0A820PK01</accession>
<feature type="domain" description="Calcineurin-like phosphoesterase" evidence="3">
    <location>
        <begin position="51"/>
        <end position="120"/>
    </location>
</feature>
<evidence type="ECO:0000259" key="3">
    <source>
        <dbReference type="Pfam" id="PF00149"/>
    </source>
</evidence>
<dbReference type="GO" id="GO:0003993">
    <property type="term" value="F:acid phosphatase activity"/>
    <property type="evidence" value="ECO:0007669"/>
    <property type="project" value="UniProtKB-EC"/>
</dbReference>
<evidence type="ECO:0000313" key="6">
    <source>
        <dbReference type="Proteomes" id="UP000663868"/>
    </source>
</evidence>
<dbReference type="SUPFAM" id="SSF49363">
    <property type="entry name" value="Purple acid phosphatase, N-terminal domain"/>
    <property type="match status" value="1"/>
</dbReference>
<keyword evidence="2" id="KW-0378">Hydrolase</keyword>
<evidence type="ECO:0000313" key="5">
    <source>
        <dbReference type="EMBL" id="CAF4409571.1"/>
    </source>
</evidence>
<dbReference type="Gene3D" id="3.60.21.10">
    <property type="match status" value="1"/>
</dbReference>
<dbReference type="EMBL" id="CAJOBB010025584">
    <property type="protein sequence ID" value="CAF4409571.1"/>
    <property type="molecule type" value="Genomic_DNA"/>
</dbReference>
<reference evidence="5" key="1">
    <citation type="submission" date="2021-02" db="EMBL/GenBank/DDBJ databases">
        <authorList>
            <person name="Nowell W R."/>
        </authorList>
    </citation>
    <scope>NUCLEOTIDE SEQUENCE</scope>
</reference>
<dbReference type="PANTHER" id="PTHR45867:SF3">
    <property type="entry name" value="ACID PHOSPHATASE TYPE 7"/>
    <property type="match status" value="1"/>
</dbReference>
<protein>
    <recommendedName>
        <fullName evidence="2">Purple acid phosphatase</fullName>
        <ecNumber evidence="2">3.1.3.2</ecNumber>
    </recommendedName>
</protein>
<dbReference type="AlphaFoldDB" id="A0A820PK01"/>
<evidence type="ECO:0000259" key="4">
    <source>
        <dbReference type="Pfam" id="PF16656"/>
    </source>
</evidence>
<dbReference type="PANTHER" id="PTHR45867">
    <property type="entry name" value="PURPLE ACID PHOSPHATASE"/>
    <property type="match status" value="1"/>
</dbReference>
<dbReference type="SUPFAM" id="SSF56300">
    <property type="entry name" value="Metallo-dependent phosphatases"/>
    <property type="match status" value="1"/>
</dbReference>
<keyword evidence="1" id="KW-0732">Signal</keyword>
<sequence length="120" mass="13683">GSSAHRVLYMYRATLKNLTMNTSYIYHVGSSYGWSSVYSFRTIPHENRKSFAVYGDLGVVNAQSLARLQREAQLDYYDAILHVGDFAYDMDADQSRVGDQFMNEIQEIATYVPYMVCPGN</sequence>
<organism evidence="5 6">
    <name type="scientific">Adineta steineri</name>
    <dbReference type="NCBI Taxonomy" id="433720"/>
    <lineage>
        <taxon>Eukaryota</taxon>
        <taxon>Metazoa</taxon>
        <taxon>Spiralia</taxon>
        <taxon>Gnathifera</taxon>
        <taxon>Rotifera</taxon>
        <taxon>Eurotatoria</taxon>
        <taxon>Bdelloidea</taxon>
        <taxon>Adinetida</taxon>
        <taxon>Adinetidae</taxon>
        <taxon>Adineta</taxon>
    </lineage>
</organism>
<name>A0A820PK01_9BILA</name>
<evidence type="ECO:0000256" key="2">
    <source>
        <dbReference type="RuleBase" id="RU361203"/>
    </source>
</evidence>
<dbReference type="Gene3D" id="2.60.40.380">
    <property type="entry name" value="Purple acid phosphatase-like, N-terminal"/>
    <property type="match status" value="1"/>
</dbReference>
<dbReference type="EC" id="3.1.3.2" evidence="2"/>
<dbReference type="Pfam" id="PF16656">
    <property type="entry name" value="Pur_ac_phosph_N"/>
    <property type="match status" value="1"/>
</dbReference>
<feature type="non-terminal residue" evidence="5">
    <location>
        <position position="120"/>
    </location>
</feature>
<dbReference type="Proteomes" id="UP000663868">
    <property type="component" value="Unassembled WGS sequence"/>
</dbReference>
<proteinExistence type="inferred from homology"/>
<comment type="catalytic activity">
    <reaction evidence="2">
        <text>a phosphate monoester + H2O = an alcohol + phosphate</text>
        <dbReference type="Rhea" id="RHEA:15017"/>
        <dbReference type="ChEBI" id="CHEBI:15377"/>
        <dbReference type="ChEBI" id="CHEBI:30879"/>
        <dbReference type="ChEBI" id="CHEBI:43474"/>
        <dbReference type="ChEBI" id="CHEBI:67140"/>
        <dbReference type="EC" id="3.1.3.2"/>
    </reaction>
</comment>
<dbReference type="GO" id="GO:0046872">
    <property type="term" value="F:metal ion binding"/>
    <property type="evidence" value="ECO:0007669"/>
    <property type="project" value="InterPro"/>
</dbReference>
<dbReference type="InterPro" id="IPR015914">
    <property type="entry name" value="PAPs_N"/>
</dbReference>